<dbReference type="Proteomes" id="UP000094056">
    <property type="component" value="Unassembled WGS sequence"/>
</dbReference>
<sequence>MNNKKKSISRKIAEYARTLDYNDLSPEVIHEAKRRVLDSFACALGAFTSIPGQIARNMGQRVQSDYSATIFGNDVRTTPELATFANGILFRYLDYNDTYLSKEPAHPSDNIPAAIAVAEAEGGSGRDLITAIVLGYEIQCRFCDSASLRSRGWDHVGYVSISSSVLASRLMNMELEEIEHALALSIAPNIPLRQTRVGELSMWKGCAAANAARNGVFAALLARGGMMGPCEIFEGEKGFFKQVTGPFDLEVEDFGSKRDNFKILDTYIKYYPSEYHSQAGVTAALSLRDKVDIEDIEDINIETYDACVDIIAGDKEKWTPKTRETADHSLPYCVAVALCDGMVGLGQFTEERIKDPDLQKIMSKIKVMRNPEHNKQYPEAFPCFIEIKSKSGETFTKTVTYPKGHPKNALTDSELEEKFNTLNSGLIKDNTLNEIVDNIWNLENLENIGDLMTQIKI</sequence>
<dbReference type="InterPro" id="IPR045336">
    <property type="entry name" value="MmgE_PrpD_N"/>
</dbReference>
<dbReference type="InterPro" id="IPR036148">
    <property type="entry name" value="MmgE/PrpD_sf"/>
</dbReference>
<feature type="domain" description="MmgE/PrpD N-terminal" evidence="2">
    <location>
        <begin position="10"/>
        <end position="250"/>
    </location>
</feature>
<accession>A0A1E3X8G4</accession>
<gene>
    <name evidence="4" type="ORF">SCARUB_02964</name>
</gene>
<dbReference type="SUPFAM" id="SSF103378">
    <property type="entry name" value="2-methylcitrate dehydratase PrpD"/>
    <property type="match status" value="1"/>
</dbReference>
<dbReference type="InterPro" id="IPR042188">
    <property type="entry name" value="MmgE/PrpD_sf_2"/>
</dbReference>
<feature type="domain" description="MmgE/PrpD C-terminal" evidence="3">
    <location>
        <begin position="271"/>
        <end position="441"/>
    </location>
</feature>
<comment type="caution">
    <text evidence="4">The sequence shown here is derived from an EMBL/GenBank/DDBJ whole genome shotgun (WGS) entry which is preliminary data.</text>
</comment>
<dbReference type="AlphaFoldDB" id="A0A1E3X8G4"/>
<evidence type="ECO:0000259" key="2">
    <source>
        <dbReference type="Pfam" id="PF03972"/>
    </source>
</evidence>
<dbReference type="PANTHER" id="PTHR16943">
    <property type="entry name" value="2-METHYLCITRATE DEHYDRATASE-RELATED"/>
    <property type="match status" value="1"/>
</dbReference>
<dbReference type="InterPro" id="IPR042183">
    <property type="entry name" value="MmgE/PrpD_sf_1"/>
</dbReference>
<dbReference type="Gene3D" id="3.30.1330.120">
    <property type="entry name" value="2-methylcitrate dehydratase PrpD"/>
    <property type="match status" value="1"/>
</dbReference>
<dbReference type="PATRIC" id="fig|1872076.5.peg.3510"/>
<comment type="similarity">
    <text evidence="1">Belongs to the PrpD family.</text>
</comment>
<evidence type="ECO:0000313" key="4">
    <source>
        <dbReference type="EMBL" id="ODS31921.1"/>
    </source>
</evidence>
<protein>
    <submittedName>
        <fullName evidence="4">2-methylcitrate dehydratase</fullName>
    </submittedName>
</protein>
<dbReference type="Pfam" id="PF03972">
    <property type="entry name" value="MmgE_PrpD_N"/>
    <property type="match status" value="1"/>
</dbReference>
<organism evidence="4 5">
    <name type="scientific">Candidatus Scalindua rubra</name>
    <dbReference type="NCBI Taxonomy" id="1872076"/>
    <lineage>
        <taxon>Bacteria</taxon>
        <taxon>Pseudomonadati</taxon>
        <taxon>Planctomycetota</taxon>
        <taxon>Candidatus Brocadiia</taxon>
        <taxon>Candidatus Brocadiales</taxon>
        <taxon>Candidatus Scalinduaceae</taxon>
        <taxon>Candidatus Scalindua</taxon>
    </lineage>
</organism>
<dbReference type="GO" id="GO:0016829">
    <property type="term" value="F:lyase activity"/>
    <property type="evidence" value="ECO:0007669"/>
    <property type="project" value="InterPro"/>
</dbReference>
<proteinExistence type="inferred from homology"/>
<evidence type="ECO:0000313" key="5">
    <source>
        <dbReference type="Proteomes" id="UP000094056"/>
    </source>
</evidence>
<evidence type="ECO:0000259" key="3">
    <source>
        <dbReference type="Pfam" id="PF19305"/>
    </source>
</evidence>
<dbReference type="PANTHER" id="PTHR16943:SF8">
    <property type="entry name" value="2-METHYLCITRATE DEHYDRATASE"/>
    <property type="match status" value="1"/>
</dbReference>
<evidence type="ECO:0000256" key="1">
    <source>
        <dbReference type="ARBA" id="ARBA00006174"/>
    </source>
</evidence>
<name>A0A1E3X8G4_9BACT</name>
<dbReference type="Gene3D" id="1.10.4100.10">
    <property type="entry name" value="2-methylcitrate dehydratase PrpD"/>
    <property type="match status" value="1"/>
</dbReference>
<reference evidence="4 5" key="1">
    <citation type="submission" date="2016-07" db="EMBL/GenBank/DDBJ databases">
        <title>Draft genome of Scalindua rubra, obtained from a brine-seawater interface in the Red Sea, sheds light on salt adaptation in anammox bacteria.</title>
        <authorList>
            <person name="Speth D.R."/>
            <person name="Lagkouvardos I."/>
            <person name="Wang Y."/>
            <person name="Qian P.-Y."/>
            <person name="Dutilh B.E."/>
            <person name="Jetten M.S."/>
        </authorList>
    </citation>
    <scope>NUCLEOTIDE SEQUENCE [LARGE SCALE GENOMIC DNA]</scope>
    <source>
        <strain evidence="4">BSI-1</strain>
    </source>
</reference>
<dbReference type="InterPro" id="IPR045337">
    <property type="entry name" value="MmgE_PrpD_C"/>
</dbReference>
<dbReference type="EMBL" id="MAYW01000087">
    <property type="protein sequence ID" value="ODS31921.1"/>
    <property type="molecule type" value="Genomic_DNA"/>
</dbReference>
<dbReference type="Pfam" id="PF19305">
    <property type="entry name" value="MmgE_PrpD_C"/>
    <property type="match status" value="1"/>
</dbReference>
<dbReference type="InterPro" id="IPR005656">
    <property type="entry name" value="MmgE_PrpD"/>
</dbReference>